<keyword evidence="2" id="KW-0238">DNA-binding</keyword>
<feature type="compositionally biased region" description="Low complexity" evidence="4">
    <location>
        <begin position="256"/>
        <end position="267"/>
    </location>
</feature>
<name>A0A8A4TI91_SULCO</name>
<dbReference type="Proteomes" id="UP000663929">
    <property type="component" value="Chromosome"/>
</dbReference>
<dbReference type="Pfam" id="PF07840">
    <property type="entry name" value="FadR_C"/>
    <property type="match status" value="1"/>
</dbReference>
<evidence type="ECO:0000259" key="5">
    <source>
        <dbReference type="PROSITE" id="PS50949"/>
    </source>
</evidence>
<dbReference type="Pfam" id="PF00392">
    <property type="entry name" value="GntR"/>
    <property type="match status" value="1"/>
</dbReference>
<dbReference type="InterPro" id="IPR000524">
    <property type="entry name" value="Tscrpt_reg_HTH_GntR"/>
</dbReference>
<dbReference type="GO" id="GO:0003677">
    <property type="term" value="F:DNA binding"/>
    <property type="evidence" value="ECO:0007669"/>
    <property type="project" value="UniProtKB-KW"/>
</dbReference>
<dbReference type="InterPro" id="IPR036388">
    <property type="entry name" value="WH-like_DNA-bd_sf"/>
</dbReference>
<evidence type="ECO:0000256" key="3">
    <source>
        <dbReference type="ARBA" id="ARBA00023163"/>
    </source>
</evidence>
<dbReference type="SMART" id="SM00345">
    <property type="entry name" value="HTH_GNTR"/>
    <property type="match status" value="1"/>
</dbReference>
<accession>A0A8A4TI91</accession>
<keyword evidence="1" id="KW-0805">Transcription regulation</keyword>
<dbReference type="AlphaFoldDB" id="A0A8A4TI91"/>
<dbReference type="PRINTS" id="PR00035">
    <property type="entry name" value="HTHGNTR"/>
</dbReference>
<feature type="domain" description="HTH gntR-type" evidence="5">
    <location>
        <begin position="8"/>
        <end position="76"/>
    </location>
</feature>
<dbReference type="Gene3D" id="1.20.120.530">
    <property type="entry name" value="GntR ligand-binding domain-like"/>
    <property type="match status" value="1"/>
</dbReference>
<feature type="region of interest" description="Disordered" evidence="4">
    <location>
        <begin position="236"/>
        <end position="267"/>
    </location>
</feature>
<dbReference type="SUPFAM" id="SSF48008">
    <property type="entry name" value="GntR ligand-binding domain-like"/>
    <property type="match status" value="1"/>
</dbReference>
<keyword evidence="7" id="KW-1185">Reference proteome</keyword>
<organism evidence="6 7">
    <name type="scientific">Sulfidibacter corallicola</name>
    <dbReference type="NCBI Taxonomy" id="2818388"/>
    <lineage>
        <taxon>Bacteria</taxon>
        <taxon>Pseudomonadati</taxon>
        <taxon>Acidobacteriota</taxon>
        <taxon>Holophagae</taxon>
        <taxon>Acanthopleuribacterales</taxon>
        <taxon>Acanthopleuribacteraceae</taxon>
        <taxon>Sulfidibacter</taxon>
    </lineage>
</organism>
<evidence type="ECO:0000313" key="7">
    <source>
        <dbReference type="Proteomes" id="UP000663929"/>
    </source>
</evidence>
<keyword evidence="3" id="KW-0804">Transcription</keyword>
<dbReference type="PROSITE" id="PS50949">
    <property type="entry name" value="HTH_GNTR"/>
    <property type="match status" value="1"/>
</dbReference>
<evidence type="ECO:0000256" key="1">
    <source>
        <dbReference type="ARBA" id="ARBA00023015"/>
    </source>
</evidence>
<dbReference type="GO" id="GO:0019217">
    <property type="term" value="P:regulation of fatty acid metabolic process"/>
    <property type="evidence" value="ECO:0007669"/>
    <property type="project" value="InterPro"/>
</dbReference>
<protein>
    <submittedName>
        <fullName evidence="6">Fatty acid metabolism transcriptional regulator FadR</fullName>
    </submittedName>
</protein>
<dbReference type="RefSeq" id="WP_237378911.1">
    <property type="nucleotide sequence ID" value="NZ_CP071793.1"/>
</dbReference>
<proteinExistence type="predicted"/>
<sequence>MNALPPLQKPAVHAEQVLIRAFLDDELPAGTALPGERQLAAKLGITRPTLRETLKKLDRDGWITIRQGKPTVVNDFWIEGGLNVLSAMVSTGRAVDPLFIAKLLEVRQVLAPAYTCAAIIHDPDRVVIQTARHEELPDEAEAYCRFDWDIHHDLAVTSANPVYPLILNGFRELYLDIGIAYFSLPAARRASDRFYRTLGQLARQRQSDAAESLTKNVMRQSIVYWAELQANLNAQTTKTSEQGTGAAPEAMPPEPVIAEPAIEIDSR</sequence>
<dbReference type="SUPFAM" id="SSF46785">
    <property type="entry name" value="Winged helix' DNA-binding domain"/>
    <property type="match status" value="1"/>
</dbReference>
<evidence type="ECO:0000256" key="2">
    <source>
        <dbReference type="ARBA" id="ARBA00023125"/>
    </source>
</evidence>
<dbReference type="CDD" id="cd07377">
    <property type="entry name" value="WHTH_GntR"/>
    <property type="match status" value="1"/>
</dbReference>
<reference evidence="6" key="1">
    <citation type="submission" date="2021-03" db="EMBL/GenBank/DDBJ databases">
        <title>Acanthopleuribacteraceae sp. M133.</title>
        <authorList>
            <person name="Wang G."/>
        </authorList>
    </citation>
    <scope>NUCLEOTIDE SEQUENCE</scope>
    <source>
        <strain evidence="6">M133</strain>
    </source>
</reference>
<dbReference type="KEGG" id="scor:J3U87_27100"/>
<dbReference type="NCBIfam" id="NF003444">
    <property type="entry name" value="PRK04984.1"/>
    <property type="match status" value="1"/>
</dbReference>
<dbReference type="GO" id="GO:0000062">
    <property type="term" value="F:fatty-acyl-CoA binding"/>
    <property type="evidence" value="ECO:0007669"/>
    <property type="project" value="InterPro"/>
</dbReference>
<dbReference type="InterPro" id="IPR036390">
    <property type="entry name" value="WH_DNA-bd_sf"/>
</dbReference>
<dbReference type="PANTHER" id="PTHR43537:SF52">
    <property type="entry name" value="FATTY ACID METABOLISM REGULATOR PROTEIN"/>
    <property type="match status" value="1"/>
</dbReference>
<dbReference type="Gene3D" id="1.10.10.10">
    <property type="entry name" value="Winged helix-like DNA-binding domain superfamily/Winged helix DNA-binding domain"/>
    <property type="match status" value="1"/>
</dbReference>
<dbReference type="InterPro" id="IPR008920">
    <property type="entry name" value="TF_FadR/GntR_C"/>
</dbReference>
<gene>
    <name evidence="6" type="primary">fadR</name>
    <name evidence="6" type="ORF">J3U87_27100</name>
</gene>
<evidence type="ECO:0000313" key="6">
    <source>
        <dbReference type="EMBL" id="QTD49270.1"/>
    </source>
</evidence>
<dbReference type="InterPro" id="IPR028374">
    <property type="entry name" value="FadR_C"/>
</dbReference>
<dbReference type="EMBL" id="CP071793">
    <property type="protein sequence ID" value="QTD49270.1"/>
    <property type="molecule type" value="Genomic_DNA"/>
</dbReference>
<dbReference type="PANTHER" id="PTHR43537">
    <property type="entry name" value="TRANSCRIPTIONAL REGULATOR, GNTR FAMILY"/>
    <property type="match status" value="1"/>
</dbReference>
<dbReference type="GO" id="GO:0003700">
    <property type="term" value="F:DNA-binding transcription factor activity"/>
    <property type="evidence" value="ECO:0007669"/>
    <property type="project" value="InterPro"/>
</dbReference>
<evidence type="ECO:0000256" key="4">
    <source>
        <dbReference type="SAM" id="MobiDB-lite"/>
    </source>
</evidence>